<reference evidence="2" key="1">
    <citation type="submission" date="2020-05" db="EMBL/GenBank/DDBJ databases">
        <title>Frigoriglobus tundricola gen. nov., sp. nov., a psychrotolerant cellulolytic planctomycete of the family Gemmataceae with two divergent copies of 16S rRNA gene.</title>
        <authorList>
            <person name="Kulichevskaya I.S."/>
            <person name="Ivanova A.A."/>
            <person name="Naumoff D.G."/>
            <person name="Beletsky A.V."/>
            <person name="Rijpstra W.I.C."/>
            <person name="Sinninghe Damste J.S."/>
            <person name="Mardanov A.V."/>
            <person name="Ravin N.V."/>
            <person name="Dedysh S.N."/>
        </authorList>
    </citation>
    <scope>NUCLEOTIDE SEQUENCE [LARGE SCALE GENOMIC DNA]</scope>
    <source>
        <strain evidence="2">PL17</strain>
    </source>
</reference>
<organism evidence="1 2">
    <name type="scientific">Frigoriglobus tundricola</name>
    <dbReference type="NCBI Taxonomy" id="2774151"/>
    <lineage>
        <taxon>Bacteria</taxon>
        <taxon>Pseudomonadati</taxon>
        <taxon>Planctomycetota</taxon>
        <taxon>Planctomycetia</taxon>
        <taxon>Gemmatales</taxon>
        <taxon>Gemmataceae</taxon>
        <taxon>Frigoriglobus</taxon>
    </lineage>
</organism>
<protein>
    <submittedName>
        <fullName evidence="1">Uncharacterized protein</fullName>
    </submittedName>
</protein>
<name>A0A6M5YS59_9BACT</name>
<dbReference type="KEGG" id="ftj:FTUN_3783"/>
<gene>
    <name evidence="1" type="ORF">FTUN_3783</name>
</gene>
<accession>A0A6M5YS59</accession>
<keyword evidence="2" id="KW-1185">Reference proteome</keyword>
<dbReference type="AlphaFoldDB" id="A0A6M5YS59"/>
<dbReference type="EMBL" id="CP053452">
    <property type="protein sequence ID" value="QJW96226.1"/>
    <property type="molecule type" value="Genomic_DNA"/>
</dbReference>
<sequence>MLTVTAPRHAGALLPSQVARSQVIKPKTGAGLGLRLYDL</sequence>
<evidence type="ECO:0000313" key="1">
    <source>
        <dbReference type="EMBL" id="QJW96226.1"/>
    </source>
</evidence>
<dbReference type="Proteomes" id="UP000503447">
    <property type="component" value="Chromosome"/>
</dbReference>
<evidence type="ECO:0000313" key="2">
    <source>
        <dbReference type="Proteomes" id="UP000503447"/>
    </source>
</evidence>
<proteinExistence type="predicted"/>